<dbReference type="Proteomes" id="UP001247754">
    <property type="component" value="Unassembled WGS sequence"/>
</dbReference>
<keyword evidence="1" id="KW-0812">Transmembrane</keyword>
<evidence type="ECO:0000256" key="1">
    <source>
        <dbReference type="SAM" id="Phobius"/>
    </source>
</evidence>
<keyword evidence="3" id="KW-1185">Reference proteome</keyword>
<feature type="transmembrane region" description="Helical" evidence="1">
    <location>
        <begin position="33"/>
        <end position="50"/>
    </location>
</feature>
<reference evidence="2 3" key="1">
    <citation type="submission" date="2023-09" db="EMBL/GenBank/DDBJ databases">
        <title>Xinfangfangia sedmenti sp. nov., isolated the sedment.</title>
        <authorList>
            <person name="Xu L."/>
        </authorList>
    </citation>
    <scope>NUCLEOTIDE SEQUENCE [LARGE SCALE GENOMIC DNA]</scope>
    <source>
        <strain evidence="2 3">LG-4</strain>
    </source>
</reference>
<organism evidence="2 3">
    <name type="scientific">Ruixingdingia sedimenti</name>
    <dbReference type="NCBI Taxonomy" id="3073604"/>
    <lineage>
        <taxon>Bacteria</taxon>
        <taxon>Pseudomonadati</taxon>
        <taxon>Pseudomonadota</taxon>
        <taxon>Alphaproteobacteria</taxon>
        <taxon>Rhodobacterales</taxon>
        <taxon>Paracoccaceae</taxon>
        <taxon>Ruixingdingia</taxon>
    </lineage>
</organism>
<sequence length="74" mass="7739">MDSDLMLVVGVGLGLLAIPALIGAFSESRPPRAAAILVMLASGLIVAAVWQKPSGYSISDVPSAFERVIGRFIR</sequence>
<evidence type="ECO:0008006" key="4">
    <source>
        <dbReference type="Google" id="ProtNLM"/>
    </source>
</evidence>
<evidence type="ECO:0000313" key="2">
    <source>
        <dbReference type="EMBL" id="MDR5653429.1"/>
    </source>
</evidence>
<proteinExistence type="predicted"/>
<dbReference type="EMBL" id="JAVKPH010000013">
    <property type="protein sequence ID" value="MDR5653429.1"/>
    <property type="molecule type" value="Genomic_DNA"/>
</dbReference>
<keyword evidence="1" id="KW-0472">Membrane</keyword>
<evidence type="ECO:0000313" key="3">
    <source>
        <dbReference type="Proteomes" id="UP001247754"/>
    </source>
</evidence>
<keyword evidence="1" id="KW-1133">Transmembrane helix</keyword>
<dbReference type="RefSeq" id="WP_310457667.1">
    <property type="nucleotide sequence ID" value="NZ_JAVKPH010000013.1"/>
</dbReference>
<gene>
    <name evidence="2" type="ORF">RGD00_12500</name>
</gene>
<name>A0ABU1F9B4_9RHOB</name>
<accession>A0ABU1F9B4</accession>
<protein>
    <recommendedName>
        <fullName evidence="4">50S ribosomal protein L35</fullName>
    </recommendedName>
</protein>
<comment type="caution">
    <text evidence="2">The sequence shown here is derived from an EMBL/GenBank/DDBJ whole genome shotgun (WGS) entry which is preliminary data.</text>
</comment>
<feature type="transmembrane region" description="Helical" evidence="1">
    <location>
        <begin position="6"/>
        <end position="26"/>
    </location>
</feature>